<gene>
    <name evidence="2" type="ORF">O9K51_10782</name>
</gene>
<keyword evidence="1" id="KW-1133">Transmembrane helix</keyword>
<evidence type="ECO:0000256" key="1">
    <source>
        <dbReference type="SAM" id="Phobius"/>
    </source>
</evidence>
<comment type="caution">
    <text evidence="2">The sequence shown here is derived from an EMBL/GenBank/DDBJ whole genome shotgun (WGS) entry which is preliminary data.</text>
</comment>
<feature type="transmembrane region" description="Helical" evidence="1">
    <location>
        <begin position="98"/>
        <end position="116"/>
    </location>
</feature>
<dbReference type="AlphaFoldDB" id="A0AB34FBC1"/>
<dbReference type="Proteomes" id="UP001163105">
    <property type="component" value="Unassembled WGS sequence"/>
</dbReference>
<organism evidence="2 3">
    <name type="scientific">Purpureocillium lavendulum</name>
    <dbReference type="NCBI Taxonomy" id="1247861"/>
    <lineage>
        <taxon>Eukaryota</taxon>
        <taxon>Fungi</taxon>
        <taxon>Dikarya</taxon>
        <taxon>Ascomycota</taxon>
        <taxon>Pezizomycotina</taxon>
        <taxon>Sordariomycetes</taxon>
        <taxon>Hypocreomycetidae</taxon>
        <taxon>Hypocreales</taxon>
        <taxon>Ophiocordycipitaceae</taxon>
        <taxon>Purpureocillium</taxon>
    </lineage>
</organism>
<evidence type="ECO:0000313" key="2">
    <source>
        <dbReference type="EMBL" id="KAJ6436663.1"/>
    </source>
</evidence>
<feature type="transmembrane region" description="Helical" evidence="1">
    <location>
        <begin position="18"/>
        <end position="38"/>
    </location>
</feature>
<keyword evidence="2" id="KW-0418">Kinase</keyword>
<keyword evidence="1" id="KW-0472">Membrane</keyword>
<name>A0AB34FBC1_9HYPO</name>
<dbReference type="EMBL" id="JAQHRD010000018">
    <property type="protein sequence ID" value="KAJ6436663.1"/>
    <property type="molecule type" value="Genomic_DNA"/>
</dbReference>
<evidence type="ECO:0000313" key="3">
    <source>
        <dbReference type="Proteomes" id="UP001163105"/>
    </source>
</evidence>
<sequence length="231" mass="25286">MILQLGISVIPLAFFGDWGVFAITFFGNLLSIATGLLPQWKAEKWACRKDSTKTYVMTRGNGAQHAIVILGNGRGLNLEDLASGQSNIEVATNKFTRFALLALFLLWIMLLITAAGLKENSWFLLAVGAVGIVQNAHVAGHPRKPENYGIPLDFVQVVGHAKVMDTLLDLESNYEHVGRAILPEFFPGRLTAAEKVRWEVVRQSHRQAHCSEESNAHLSVAIGIGIDTPTT</sequence>
<keyword evidence="1" id="KW-0812">Transmembrane</keyword>
<proteinExistence type="predicted"/>
<protein>
    <submittedName>
        <fullName evidence="2">STE/STE20 protein kinase</fullName>
    </submittedName>
</protein>
<accession>A0AB34FBC1</accession>
<keyword evidence="2" id="KW-0808">Transferase</keyword>
<keyword evidence="3" id="KW-1185">Reference proteome</keyword>
<dbReference type="GO" id="GO:0016301">
    <property type="term" value="F:kinase activity"/>
    <property type="evidence" value="ECO:0007669"/>
    <property type="project" value="UniProtKB-KW"/>
</dbReference>
<reference evidence="2" key="1">
    <citation type="submission" date="2023-01" db="EMBL/GenBank/DDBJ databases">
        <title>The growth and conidiation of Purpureocillium lavendulum are regulated by nitrogen source and histone H3K14 acetylation.</title>
        <authorList>
            <person name="Tang P."/>
            <person name="Han J."/>
            <person name="Zhang C."/>
            <person name="Tang P."/>
            <person name="Qi F."/>
            <person name="Zhang K."/>
            <person name="Liang L."/>
        </authorList>
    </citation>
    <scope>NUCLEOTIDE SEQUENCE</scope>
    <source>
        <strain evidence="2">YMF1.00683</strain>
    </source>
</reference>